<dbReference type="CDD" id="cd10551">
    <property type="entry name" value="PsrB"/>
    <property type="match status" value="1"/>
</dbReference>
<dbReference type="Proteomes" id="UP000199112">
    <property type="component" value="Unassembled WGS sequence"/>
</dbReference>
<proteinExistence type="predicted"/>
<dbReference type="Gene3D" id="3.30.70.20">
    <property type="match status" value="2"/>
</dbReference>
<dbReference type="OrthoDB" id="2837at2157"/>
<feature type="domain" description="4Fe-4S ferredoxin-type" evidence="6">
    <location>
        <begin position="232"/>
        <end position="261"/>
    </location>
</feature>
<dbReference type="SUPFAM" id="SSF54862">
    <property type="entry name" value="4Fe-4S ferredoxins"/>
    <property type="match status" value="1"/>
</dbReference>
<keyword evidence="2" id="KW-0479">Metal-binding</keyword>
<dbReference type="InterPro" id="IPR050954">
    <property type="entry name" value="ET_IronSulfur_Cluster-Binding"/>
</dbReference>
<dbReference type="EMBL" id="FNWL01000002">
    <property type="protein sequence ID" value="SEH15492.1"/>
    <property type="molecule type" value="Genomic_DNA"/>
</dbReference>
<feature type="region of interest" description="Disordered" evidence="5">
    <location>
        <begin position="1"/>
        <end position="26"/>
    </location>
</feature>
<keyword evidence="1" id="KW-0004">4Fe-4S</keyword>
<dbReference type="InterPro" id="IPR031604">
    <property type="entry name" value="Ferredoxin_N"/>
</dbReference>
<dbReference type="GO" id="GO:0046872">
    <property type="term" value="F:metal ion binding"/>
    <property type="evidence" value="ECO:0007669"/>
    <property type="project" value="UniProtKB-KW"/>
</dbReference>
<dbReference type="InterPro" id="IPR017896">
    <property type="entry name" value="4Fe4S_Fe-S-bd"/>
</dbReference>
<sequence length="539" mass="59001">MSSDEERSDDEPFHPLGESWQTSLEEALEETEYDAALGMEMAEDAMRVTEGTLSEEAFYERYHEDVLEEFGEDNRPIADGTASSAEGHVDRALAQVGVGEESRRGVLKKMGGAGAVGMSAWGASNSDGNAELAFTQDDEQEADEPDESDEEGVQWGMALDLEHCDGCLACVTACAEEHNWEQGANWMYVLYFEDDTPGEANNALIRPCQHCTDAPCEKVCPTTARHTRDEDGLVLTDYDVCIGCRYCQVACPYGVNYFQWEDPDVGEGELDEDHIYDGRDRPVDSRGPRGVMEKCTFCPTRQDGSKDEDMIGSTACEEACPPEVIQFGNMNDPSSDPQRYIENTAKSRTLARISGDLPSPDEVEEQLEDEDIADEDDQLEAVTDAVEELDEELIGLALAIDVLGEDGHPEVEADSTLAEQEADAIELVEILDDQGLDTEDEDLLVELELADEPDEDDEFDGPSDAMAQDRLEAYTGDSPSTFKLLDNIGTDPNIVYLGNEPGPNAEQVEGPVAYDDIGQTDDRKDVLDEGTVGVDGPSI</sequence>
<dbReference type="Pfam" id="PF13247">
    <property type="entry name" value="Fer4_11"/>
    <property type="match status" value="1"/>
</dbReference>
<keyword evidence="3" id="KW-0408">Iron</keyword>
<feature type="domain" description="4Fe-4S ferredoxin-type" evidence="6">
    <location>
        <begin position="155"/>
        <end position="185"/>
    </location>
</feature>
<accession>A0A1H6FYK9</accession>
<dbReference type="PANTHER" id="PTHR43177">
    <property type="entry name" value="PROTEIN NRFC"/>
    <property type="match status" value="1"/>
</dbReference>
<keyword evidence="8" id="KW-1185">Reference proteome</keyword>
<evidence type="ECO:0000313" key="8">
    <source>
        <dbReference type="Proteomes" id="UP000199112"/>
    </source>
</evidence>
<gene>
    <name evidence="7" type="ORF">SAMN04487967_2103</name>
</gene>
<organism evidence="7 8">
    <name type="scientific">Natronorubrum sediminis</name>
    <dbReference type="NCBI Taxonomy" id="640943"/>
    <lineage>
        <taxon>Archaea</taxon>
        <taxon>Methanobacteriati</taxon>
        <taxon>Methanobacteriota</taxon>
        <taxon>Stenosarchaea group</taxon>
        <taxon>Halobacteria</taxon>
        <taxon>Halobacteriales</taxon>
        <taxon>Natrialbaceae</taxon>
        <taxon>Natronorubrum</taxon>
    </lineage>
</organism>
<dbReference type="PROSITE" id="PS51379">
    <property type="entry name" value="4FE4S_FER_2"/>
    <property type="match status" value="2"/>
</dbReference>
<dbReference type="RefSeq" id="WP_090506960.1">
    <property type="nucleotide sequence ID" value="NZ_FNWL01000002.1"/>
</dbReference>
<evidence type="ECO:0000259" key="6">
    <source>
        <dbReference type="PROSITE" id="PS51379"/>
    </source>
</evidence>
<keyword evidence="4" id="KW-0411">Iron-sulfur</keyword>
<evidence type="ECO:0000313" key="7">
    <source>
        <dbReference type="EMBL" id="SEH15492.1"/>
    </source>
</evidence>
<dbReference type="GO" id="GO:0016491">
    <property type="term" value="F:oxidoreductase activity"/>
    <property type="evidence" value="ECO:0007669"/>
    <property type="project" value="UniProtKB-ARBA"/>
</dbReference>
<feature type="region of interest" description="Disordered" evidence="5">
    <location>
        <begin position="515"/>
        <end position="539"/>
    </location>
</feature>
<evidence type="ECO:0000256" key="2">
    <source>
        <dbReference type="ARBA" id="ARBA00022723"/>
    </source>
</evidence>
<name>A0A1H6FYK9_9EURY</name>
<reference evidence="8" key="1">
    <citation type="submission" date="2016-10" db="EMBL/GenBank/DDBJ databases">
        <authorList>
            <person name="Varghese N."/>
            <person name="Submissions S."/>
        </authorList>
    </citation>
    <scope>NUCLEOTIDE SEQUENCE [LARGE SCALE GENOMIC DNA]</scope>
    <source>
        <strain evidence="8">CGMCC 1.8981</strain>
    </source>
</reference>
<dbReference type="PROSITE" id="PS00198">
    <property type="entry name" value="4FE4S_FER_1"/>
    <property type="match status" value="1"/>
</dbReference>
<dbReference type="InterPro" id="IPR017900">
    <property type="entry name" value="4Fe4S_Fe_S_CS"/>
</dbReference>
<evidence type="ECO:0000256" key="5">
    <source>
        <dbReference type="SAM" id="MobiDB-lite"/>
    </source>
</evidence>
<dbReference type="PANTHER" id="PTHR43177:SF3">
    <property type="entry name" value="PROTEIN NRFC HOMOLOG"/>
    <property type="match status" value="1"/>
</dbReference>
<evidence type="ECO:0000256" key="3">
    <source>
        <dbReference type="ARBA" id="ARBA00023004"/>
    </source>
</evidence>
<evidence type="ECO:0000256" key="4">
    <source>
        <dbReference type="ARBA" id="ARBA00023014"/>
    </source>
</evidence>
<dbReference type="Pfam" id="PF16947">
    <property type="entry name" value="Ferredoxin_N"/>
    <property type="match status" value="1"/>
</dbReference>
<evidence type="ECO:0000256" key="1">
    <source>
        <dbReference type="ARBA" id="ARBA00022485"/>
    </source>
</evidence>
<dbReference type="AlphaFoldDB" id="A0A1H6FYK9"/>
<dbReference type="GO" id="GO:0051539">
    <property type="term" value="F:4 iron, 4 sulfur cluster binding"/>
    <property type="evidence" value="ECO:0007669"/>
    <property type="project" value="UniProtKB-KW"/>
</dbReference>
<protein>
    <submittedName>
        <fullName evidence="7">Prokaryotic molybdopterin-containing oxidoreductase family, iron-sulfur binding subunit</fullName>
    </submittedName>
</protein>